<evidence type="ECO:0000256" key="9">
    <source>
        <dbReference type="ARBA" id="ARBA00038489"/>
    </source>
</evidence>
<organism evidence="14 15">
    <name type="scientific">Synoicihabitans lomoniglobus</name>
    <dbReference type="NCBI Taxonomy" id="2909285"/>
    <lineage>
        <taxon>Bacteria</taxon>
        <taxon>Pseudomonadati</taxon>
        <taxon>Verrucomicrobiota</taxon>
        <taxon>Opitutia</taxon>
        <taxon>Opitutales</taxon>
        <taxon>Opitutaceae</taxon>
        <taxon>Synoicihabitans</taxon>
    </lineage>
</organism>
<dbReference type="Pfam" id="PF00578">
    <property type="entry name" value="AhpC-TSA"/>
    <property type="match status" value="1"/>
</dbReference>
<dbReference type="AlphaFoldDB" id="A0AAE9ZVI6"/>
<keyword evidence="3" id="KW-0575">Peroxidase</keyword>
<dbReference type="RefSeq" id="WP_330931878.1">
    <property type="nucleotide sequence ID" value="NZ_CP119075.1"/>
</dbReference>
<evidence type="ECO:0000256" key="3">
    <source>
        <dbReference type="ARBA" id="ARBA00022559"/>
    </source>
</evidence>
<dbReference type="Gene3D" id="3.40.30.10">
    <property type="entry name" value="Glutaredoxin"/>
    <property type="match status" value="1"/>
</dbReference>
<dbReference type="PROSITE" id="PS51352">
    <property type="entry name" value="THIOREDOXIN_2"/>
    <property type="match status" value="1"/>
</dbReference>
<evidence type="ECO:0000256" key="5">
    <source>
        <dbReference type="ARBA" id="ARBA00023002"/>
    </source>
</evidence>
<evidence type="ECO:0000256" key="12">
    <source>
        <dbReference type="SAM" id="SignalP"/>
    </source>
</evidence>
<proteinExistence type="inferred from homology"/>
<dbReference type="PANTHER" id="PTHR42801:SF4">
    <property type="entry name" value="AHPC_TSA FAMILY PROTEIN"/>
    <property type="match status" value="1"/>
</dbReference>
<dbReference type="SUPFAM" id="SSF52833">
    <property type="entry name" value="Thioredoxin-like"/>
    <property type="match status" value="1"/>
</dbReference>
<evidence type="ECO:0000256" key="6">
    <source>
        <dbReference type="ARBA" id="ARBA00023157"/>
    </source>
</evidence>
<dbReference type="EMBL" id="CP119075">
    <property type="protein sequence ID" value="WED64857.1"/>
    <property type="molecule type" value="Genomic_DNA"/>
</dbReference>
<evidence type="ECO:0000259" key="13">
    <source>
        <dbReference type="PROSITE" id="PS51352"/>
    </source>
</evidence>
<evidence type="ECO:0000256" key="4">
    <source>
        <dbReference type="ARBA" id="ARBA00022862"/>
    </source>
</evidence>
<dbReference type="PANTHER" id="PTHR42801">
    <property type="entry name" value="THIOREDOXIN-DEPENDENT PEROXIDE REDUCTASE"/>
    <property type="match status" value="1"/>
</dbReference>
<dbReference type="GO" id="GO:0005737">
    <property type="term" value="C:cytoplasm"/>
    <property type="evidence" value="ECO:0007669"/>
    <property type="project" value="TreeGrafter"/>
</dbReference>
<comment type="catalytic activity">
    <reaction evidence="11">
        <text>a hydroperoxide + [thioredoxin]-dithiol = an alcohol + [thioredoxin]-disulfide + H2O</text>
        <dbReference type="Rhea" id="RHEA:62620"/>
        <dbReference type="Rhea" id="RHEA-COMP:10698"/>
        <dbReference type="Rhea" id="RHEA-COMP:10700"/>
        <dbReference type="ChEBI" id="CHEBI:15377"/>
        <dbReference type="ChEBI" id="CHEBI:29950"/>
        <dbReference type="ChEBI" id="CHEBI:30879"/>
        <dbReference type="ChEBI" id="CHEBI:35924"/>
        <dbReference type="ChEBI" id="CHEBI:50058"/>
        <dbReference type="EC" id="1.11.1.24"/>
    </reaction>
</comment>
<feature type="chain" id="PRO_5042074785" description="thioredoxin-dependent peroxiredoxin" evidence="12">
    <location>
        <begin position="22"/>
        <end position="167"/>
    </location>
</feature>
<keyword evidence="7" id="KW-0676">Redox-active center</keyword>
<dbReference type="Proteomes" id="UP001218638">
    <property type="component" value="Chromosome"/>
</dbReference>
<evidence type="ECO:0000313" key="15">
    <source>
        <dbReference type="Proteomes" id="UP001218638"/>
    </source>
</evidence>
<keyword evidence="5" id="KW-0560">Oxidoreductase</keyword>
<dbReference type="InterPro" id="IPR050924">
    <property type="entry name" value="Peroxiredoxin_BCP/PrxQ"/>
</dbReference>
<evidence type="ECO:0000256" key="10">
    <source>
        <dbReference type="ARBA" id="ARBA00042639"/>
    </source>
</evidence>
<dbReference type="GO" id="GO:0045454">
    <property type="term" value="P:cell redox homeostasis"/>
    <property type="evidence" value="ECO:0007669"/>
    <property type="project" value="TreeGrafter"/>
</dbReference>
<dbReference type="GO" id="GO:0034599">
    <property type="term" value="P:cellular response to oxidative stress"/>
    <property type="evidence" value="ECO:0007669"/>
    <property type="project" value="TreeGrafter"/>
</dbReference>
<keyword evidence="12" id="KW-0732">Signal</keyword>
<evidence type="ECO:0000313" key="14">
    <source>
        <dbReference type="EMBL" id="WED64857.1"/>
    </source>
</evidence>
<evidence type="ECO:0000256" key="8">
    <source>
        <dbReference type="ARBA" id="ARBA00032824"/>
    </source>
</evidence>
<dbReference type="InterPro" id="IPR000866">
    <property type="entry name" value="AhpC/TSA"/>
</dbReference>
<sequence length="167" mass="17887">MKHRNLALFALFFAMLNFGSAAQLEVGATAPTLTATTDTGASIDLAEVYAGHAYTLVYFYPKADTPGCTKQGCSLRDSYEDLTAQGVAVIGVSYDTVENQSAFKDKYQLPFTLIADTDKSVAKAFGSNGMMMASRSAFLVHEGKVVYADHKGSTTEQANDILGFLAK</sequence>
<name>A0AAE9ZVI6_9BACT</name>
<dbReference type="InterPro" id="IPR036249">
    <property type="entry name" value="Thioredoxin-like_sf"/>
</dbReference>
<dbReference type="KEGG" id="slom:PXH66_21130"/>
<dbReference type="InterPro" id="IPR013766">
    <property type="entry name" value="Thioredoxin_domain"/>
</dbReference>
<evidence type="ECO:0000256" key="11">
    <source>
        <dbReference type="ARBA" id="ARBA00049091"/>
    </source>
</evidence>
<dbReference type="GO" id="GO:0008379">
    <property type="term" value="F:thioredoxin peroxidase activity"/>
    <property type="evidence" value="ECO:0007669"/>
    <property type="project" value="TreeGrafter"/>
</dbReference>
<gene>
    <name evidence="14" type="ORF">PXH66_21130</name>
</gene>
<protein>
    <recommendedName>
        <fullName evidence="2">thioredoxin-dependent peroxiredoxin</fullName>
        <ecNumber evidence="2">1.11.1.24</ecNumber>
    </recommendedName>
    <alternativeName>
        <fullName evidence="8">Thioredoxin peroxidase</fullName>
    </alternativeName>
    <alternativeName>
        <fullName evidence="10">Thioredoxin-dependent peroxiredoxin Bcp</fullName>
    </alternativeName>
</protein>
<evidence type="ECO:0000256" key="2">
    <source>
        <dbReference type="ARBA" id="ARBA00013017"/>
    </source>
</evidence>
<feature type="domain" description="Thioredoxin" evidence="13">
    <location>
        <begin position="24"/>
        <end position="167"/>
    </location>
</feature>
<comment type="function">
    <text evidence="1">Thiol-specific peroxidase that catalyzes the reduction of hydrogen peroxide and organic hydroperoxides to water and alcohols, respectively. Plays a role in cell protection against oxidative stress by detoxifying peroxides and as sensor of hydrogen peroxide-mediated signaling events.</text>
</comment>
<evidence type="ECO:0000256" key="7">
    <source>
        <dbReference type="ARBA" id="ARBA00023284"/>
    </source>
</evidence>
<keyword evidence="6" id="KW-1015">Disulfide bond</keyword>
<dbReference type="CDD" id="cd03017">
    <property type="entry name" value="PRX_BCP"/>
    <property type="match status" value="1"/>
</dbReference>
<keyword evidence="15" id="KW-1185">Reference proteome</keyword>
<evidence type="ECO:0000256" key="1">
    <source>
        <dbReference type="ARBA" id="ARBA00003330"/>
    </source>
</evidence>
<accession>A0AAE9ZVI6</accession>
<keyword evidence="4" id="KW-0049">Antioxidant</keyword>
<comment type="similarity">
    <text evidence="9">Belongs to the peroxiredoxin family. BCP/PrxQ subfamily.</text>
</comment>
<feature type="signal peptide" evidence="12">
    <location>
        <begin position="1"/>
        <end position="21"/>
    </location>
</feature>
<reference evidence="14" key="1">
    <citation type="submission" date="2023-03" db="EMBL/GenBank/DDBJ databases">
        <title>Lomoglobus Profundus gen. nov., sp. nov., a novel member of the phylum Verrucomicrobia, isolated from deep-marine sediment of South China Sea.</title>
        <authorList>
            <person name="Ahmad T."/>
            <person name="Ishaq S.E."/>
            <person name="Wang F."/>
        </authorList>
    </citation>
    <scope>NUCLEOTIDE SEQUENCE</scope>
    <source>
        <strain evidence="14">LMO-M01</strain>
    </source>
</reference>
<dbReference type="EC" id="1.11.1.24" evidence="2"/>